<comment type="caution">
    <text evidence="2">The sequence shown here is derived from an EMBL/GenBank/DDBJ whole genome shotgun (WGS) entry which is preliminary data.</text>
</comment>
<dbReference type="AlphaFoldDB" id="A0AAD7IJ45"/>
<accession>A0AAD7IJ45</accession>
<feature type="compositionally biased region" description="Acidic residues" evidence="1">
    <location>
        <begin position="258"/>
        <end position="291"/>
    </location>
</feature>
<evidence type="ECO:0000313" key="3">
    <source>
        <dbReference type="Proteomes" id="UP001215598"/>
    </source>
</evidence>
<organism evidence="2 3">
    <name type="scientific">Mycena metata</name>
    <dbReference type="NCBI Taxonomy" id="1033252"/>
    <lineage>
        <taxon>Eukaryota</taxon>
        <taxon>Fungi</taxon>
        <taxon>Dikarya</taxon>
        <taxon>Basidiomycota</taxon>
        <taxon>Agaricomycotina</taxon>
        <taxon>Agaricomycetes</taxon>
        <taxon>Agaricomycetidae</taxon>
        <taxon>Agaricales</taxon>
        <taxon>Marasmiineae</taxon>
        <taxon>Mycenaceae</taxon>
        <taxon>Mycena</taxon>
    </lineage>
</organism>
<proteinExistence type="predicted"/>
<sequence length="524" mass="59162">MKFQAVAARTAPPTRDMCDLLFLLRHSGYPALDPAFKAALEPYRAANSSWCQKYFDGFLKSDDTGSLVFGHARDMYYVLVNPENKGLYLAPKNFGDDASDRDVITQLAKAIVEVYKSLGDLSKLFTFSPEDKKRLQTRPHRASCLAMSESKSITPDPDVFSRILSHVSDSKTLYNVLNAFPKLHPLFFVALRRLCELPVYLDTFDPRSATASNQILDHLLSSSQNLPDFPRIAESIRRLVVRVEHNKYYRPPSLEPEPQVEEEEEQDAQQVADDEEHEVYTSETEDSEPEEDVDVVAFHERLPDLFKKTQNLESLDYHNVPGLALSEGGIISLVACERLRTVGVDCAVRETSWGAWKPFEDHELWDIEPFLKSLGPTITSLDLRHVCQTMLLSLASYGDEFVTCERLATLRMDITEGVWDWDGRGSPQRGATADYVFPSLGLPAVSCFELVVADRTISKPRTGPLDLVDCSLLCELSLDIRRINSYEEVDTINLFDGLSPAAFPALRHLEIKDYSDTANRRRLV</sequence>
<feature type="region of interest" description="Disordered" evidence="1">
    <location>
        <begin position="250"/>
        <end position="291"/>
    </location>
</feature>
<keyword evidence="3" id="KW-1185">Reference proteome</keyword>
<evidence type="ECO:0000313" key="2">
    <source>
        <dbReference type="EMBL" id="KAJ7744362.1"/>
    </source>
</evidence>
<dbReference type="EMBL" id="JARKIB010000087">
    <property type="protein sequence ID" value="KAJ7744362.1"/>
    <property type="molecule type" value="Genomic_DNA"/>
</dbReference>
<dbReference type="Proteomes" id="UP001215598">
    <property type="component" value="Unassembled WGS sequence"/>
</dbReference>
<protein>
    <submittedName>
        <fullName evidence="2">Uncharacterized protein</fullName>
    </submittedName>
</protein>
<reference evidence="2" key="1">
    <citation type="submission" date="2023-03" db="EMBL/GenBank/DDBJ databases">
        <title>Massive genome expansion in bonnet fungi (Mycena s.s.) driven by repeated elements and novel gene families across ecological guilds.</title>
        <authorList>
            <consortium name="Lawrence Berkeley National Laboratory"/>
            <person name="Harder C.B."/>
            <person name="Miyauchi S."/>
            <person name="Viragh M."/>
            <person name="Kuo A."/>
            <person name="Thoen E."/>
            <person name="Andreopoulos B."/>
            <person name="Lu D."/>
            <person name="Skrede I."/>
            <person name="Drula E."/>
            <person name="Henrissat B."/>
            <person name="Morin E."/>
            <person name="Kohler A."/>
            <person name="Barry K."/>
            <person name="LaButti K."/>
            <person name="Morin E."/>
            <person name="Salamov A."/>
            <person name="Lipzen A."/>
            <person name="Mereny Z."/>
            <person name="Hegedus B."/>
            <person name="Baldrian P."/>
            <person name="Stursova M."/>
            <person name="Weitz H."/>
            <person name="Taylor A."/>
            <person name="Grigoriev I.V."/>
            <person name="Nagy L.G."/>
            <person name="Martin F."/>
            <person name="Kauserud H."/>
        </authorList>
    </citation>
    <scope>NUCLEOTIDE SEQUENCE</scope>
    <source>
        <strain evidence="2">CBHHK182m</strain>
    </source>
</reference>
<evidence type="ECO:0000256" key="1">
    <source>
        <dbReference type="SAM" id="MobiDB-lite"/>
    </source>
</evidence>
<gene>
    <name evidence="2" type="ORF">B0H16DRAFT_1889654</name>
</gene>
<name>A0AAD7IJ45_9AGAR</name>